<name>A0AA39UBQ8_9AGAR</name>
<reference evidence="1" key="1">
    <citation type="submission" date="2023-06" db="EMBL/GenBank/DDBJ databases">
        <authorList>
            <consortium name="Lawrence Berkeley National Laboratory"/>
            <person name="Ahrendt S."/>
            <person name="Sahu N."/>
            <person name="Indic B."/>
            <person name="Wong-Bajracharya J."/>
            <person name="Merenyi Z."/>
            <person name="Ke H.-M."/>
            <person name="Monk M."/>
            <person name="Kocsube S."/>
            <person name="Drula E."/>
            <person name="Lipzen A."/>
            <person name="Balint B."/>
            <person name="Henrissat B."/>
            <person name="Andreopoulos B."/>
            <person name="Martin F.M."/>
            <person name="Harder C.B."/>
            <person name="Rigling D."/>
            <person name="Ford K.L."/>
            <person name="Foster G.D."/>
            <person name="Pangilinan J."/>
            <person name="Papanicolaou A."/>
            <person name="Barry K."/>
            <person name="LaButti K."/>
            <person name="Viragh M."/>
            <person name="Koriabine M."/>
            <person name="Yan M."/>
            <person name="Riley R."/>
            <person name="Champramary S."/>
            <person name="Plett K.L."/>
            <person name="Tsai I.J."/>
            <person name="Slot J."/>
            <person name="Sipos G."/>
            <person name="Plett J."/>
            <person name="Nagy L.G."/>
            <person name="Grigoriev I.V."/>
        </authorList>
    </citation>
    <scope>NUCLEOTIDE SEQUENCE</scope>
    <source>
        <strain evidence="1">ICMP 16352</strain>
    </source>
</reference>
<dbReference type="AlphaFoldDB" id="A0AA39UBQ8"/>
<proteinExistence type="predicted"/>
<dbReference type="Proteomes" id="UP001175227">
    <property type="component" value="Unassembled WGS sequence"/>
</dbReference>
<sequence>MLWTMRATSNVQEFGRKIFLKEHVNCTADVCFMSVFEDGNNEPLRMNVTAFSTWRGTLRELGCYPCTHTVPVSLSLPAQMVFVHNQMKFRPEYLYKLEKLSQEMILYSLNYDVAHRDGISATLAVSIRPGFYKSWSLKFDEMEWRPSEFGRVICVGILIPVMFTCMATKQRNGPDCGEVQIKRSCTYFRTVCRLSKFRRVCHICAKSLFPTNMTTALGVHDRVFLNEFGDQSQSMVKWNGQYLSEIEVWKTG</sequence>
<comment type="caution">
    <text evidence="1">The sequence shown here is derived from an EMBL/GenBank/DDBJ whole genome shotgun (WGS) entry which is preliminary data.</text>
</comment>
<dbReference type="EMBL" id="JAUEPR010000037">
    <property type="protein sequence ID" value="KAK0472860.1"/>
    <property type="molecule type" value="Genomic_DNA"/>
</dbReference>
<organism evidence="1 2">
    <name type="scientific">Armillaria novae-zelandiae</name>
    <dbReference type="NCBI Taxonomy" id="153914"/>
    <lineage>
        <taxon>Eukaryota</taxon>
        <taxon>Fungi</taxon>
        <taxon>Dikarya</taxon>
        <taxon>Basidiomycota</taxon>
        <taxon>Agaricomycotina</taxon>
        <taxon>Agaricomycetes</taxon>
        <taxon>Agaricomycetidae</taxon>
        <taxon>Agaricales</taxon>
        <taxon>Marasmiineae</taxon>
        <taxon>Physalacriaceae</taxon>
        <taxon>Armillaria</taxon>
    </lineage>
</organism>
<evidence type="ECO:0000313" key="2">
    <source>
        <dbReference type="Proteomes" id="UP001175227"/>
    </source>
</evidence>
<gene>
    <name evidence="1" type="ORF">IW261DRAFT_1424013</name>
</gene>
<protein>
    <submittedName>
        <fullName evidence="1">Uncharacterized protein</fullName>
    </submittedName>
</protein>
<keyword evidence="2" id="KW-1185">Reference proteome</keyword>
<evidence type="ECO:0000313" key="1">
    <source>
        <dbReference type="EMBL" id="KAK0472860.1"/>
    </source>
</evidence>
<accession>A0AA39UBQ8</accession>